<accession>A0AAD6W974</accession>
<evidence type="ECO:0000313" key="1">
    <source>
        <dbReference type="EMBL" id="KAJ7002379.1"/>
    </source>
</evidence>
<dbReference type="EMBL" id="JAQIZT010000004">
    <property type="protein sequence ID" value="KAJ7002379.1"/>
    <property type="molecule type" value="Genomic_DNA"/>
</dbReference>
<proteinExistence type="predicted"/>
<keyword evidence="2" id="KW-1185">Reference proteome</keyword>
<sequence length="39" mass="4372">MQPLIFDLLGLEDNFDSKYLGILNFKIQNGHQVSGGAMF</sequence>
<name>A0AAD6W974_9ROSI</name>
<comment type="caution">
    <text evidence="1">The sequence shown here is derived from an EMBL/GenBank/DDBJ whole genome shotgun (WGS) entry which is preliminary data.</text>
</comment>
<dbReference type="Proteomes" id="UP001164929">
    <property type="component" value="Chromosome 4"/>
</dbReference>
<protein>
    <submittedName>
        <fullName evidence="1">Uncharacterized protein</fullName>
    </submittedName>
</protein>
<dbReference type="AlphaFoldDB" id="A0AAD6W974"/>
<reference evidence="1 2" key="1">
    <citation type="journal article" date="2023" name="Mol. Ecol. Resour.">
        <title>Chromosome-level genome assembly of a triploid poplar Populus alba 'Berolinensis'.</title>
        <authorList>
            <person name="Chen S."/>
            <person name="Yu Y."/>
            <person name="Wang X."/>
            <person name="Wang S."/>
            <person name="Zhang T."/>
            <person name="Zhou Y."/>
            <person name="He R."/>
            <person name="Meng N."/>
            <person name="Wang Y."/>
            <person name="Liu W."/>
            <person name="Liu Z."/>
            <person name="Liu J."/>
            <person name="Guo Q."/>
            <person name="Huang H."/>
            <person name="Sederoff R.R."/>
            <person name="Wang G."/>
            <person name="Qu G."/>
            <person name="Chen S."/>
        </authorList>
    </citation>
    <scope>NUCLEOTIDE SEQUENCE [LARGE SCALE GENOMIC DNA]</scope>
    <source>
        <strain evidence="1">SC-2020</strain>
    </source>
</reference>
<gene>
    <name evidence="1" type="ORF">NC653_012438</name>
</gene>
<evidence type="ECO:0000313" key="2">
    <source>
        <dbReference type="Proteomes" id="UP001164929"/>
    </source>
</evidence>
<organism evidence="1 2">
    <name type="scientific">Populus alba x Populus x berolinensis</name>
    <dbReference type="NCBI Taxonomy" id="444605"/>
    <lineage>
        <taxon>Eukaryota</taxon>
        <taxon>Viridiplantae</taxon>
        <taxon>Streptophyta</taxon>
        <taxon>Embryophyta</taxon>
        <taxon>Tracheophyta</taxon>
        <taxon>Spermatophyta</taxon>
        <taxon>Magnoliopsida</taxon>
        <taxon>eudicotyledons</taxon>
        <taxon>Gunneridae</taxon>
        <taxon>Pentapetalae</taxon>
        <taxon>rosids</taxon>
        <taxon>fabids</taxon>
        <taxon>Malpighiales</taxon>
        <taxon>Salicaceae</taxon>
        <taxon>Saliceae</taxon>
        <taxon>Populus</taxon>
    </lineage>
</organism>